<evidence type="ECO:0000256" key="1">
    <source>
        <dbReference type="ARBA" id="ARBA00006759"/>
    </source>
</evidence>
<dbReference type="CDD" id="cd07722">
    <property type="entry name" value="LACTB2-like_MBL-fold"/>
    <property type="match status" value="1"/>
</dbReference>
<dbReference type="GO" id="GO:0016787">
    <property type="term" value="F:hydrolase activity"/>
    <property type="evidence" value="ECO:0007669"/>
    <property type="project" value="UniProtKB-KW"/>
</dbReference>
<evidence type="ECO:0000256" key="2">
    <source>
        <dbReference type="ARBA" id="ARBA00022723"/>
    </source>
</evidence>
<reference evidence="6" key="1">
    <citation type="submission" date="2022-07" db="EMBL/GenBank/DDBJ databases">
        <title>Phylogenomic reconstructions and comparative analyses of Kickxellomycotina fungi.</title>
        <authorList>
            <person name="Reynolds N.K."/>
            <person name="Stajich J.E."/>
            <person name="Barry K."/>
            <person name="Grigoriev I.V."/>
            <person name="Crous P."/>
            <person name="Smith M.E."/>
        </authorList>
    </citation>
    <scope>NUCLEOTIDE SEQUENCE</scope>
    <source>
        <strain evidence="6">NBRC 32514</strain>
    </source>
</reference>
<comment type="caution">
    <text evidence="6">The sequence shown here is derived from an EMBL/GenBank/DDBJ whole genome shotgun (WGS) entry which is preliminary data.</text>
</comment>
<dbReference type="Pfam" id="PF17778">
    <property type="entry name" value="WHD_BLACT"/>
    <property type="match status" value="1"/>
</dbReference>
<dbReference type="InterPro" id="IPR047921">
    <property type="entry name" value="LACTB2-like_MBL-fold"/>
</dbReference>
<dbReference type="Pfam" id="PF00753">
    <property type="entry name" value="Lactamase_B"/>
    <property type="match status" value="1"/>
</dbReference>
<keyword evidence="2" id="KW-0479">Metal-binding</keyword>
<dbReference type="Proteomes" id="UP001149813">
    <property type="component" value="Unassembled WGS sequence"/>
</dbReference>
<gene>
    <name evidence="6" type="ORF">LPJ53_004662</name>
</gene>
<evidence type="ECO:0000259" key="5">
    <source>
        <dbReference type="SMART" id="SM00849"/>
    </source>
</evidence>
<feature type="domain" description="Metallo-beta-lactamase" evidence="5">
    <location>
        <begin position="27"/>
        <end position="186"/>
    </location>
</feature>
<keyword evidence="4" id="KW-0862">Zinc</keyword>
<protein>
    <recommendedName>
        <fullName evidence="5">Metallo-beta-lactamase domain-containing protein</fullName>
    </recommendedName>
</protein>
<keyword evidence="7" id="KW-1185">Reference proteome</keyword>
<evidence type="ECO:0000313" key="6">
    <source>
        <dbReference type="EMBL" id="KAJ1720735.1"/>
    </source>
</evidence>
<dbReference type="GO" id="GO:0044550">
    <property type="term" value="P:secondary metabolite biosynthetic process"/>
    <property type="evidence" value="ECO:0007669"/>
    <property type="project" value="UniProtKB-ARBA"/>
</dbReference>
<dbReference type="FunFam" id="3.60.15.10:FF:000041">
    <property type="entry name" value="Metallo-beta-lactamase domain protein"/>
    <property type="match status" value="1"/>
</dbReference>
<dbReference type="InterPro" id="IPR001279">
    <property type="entry name" value="Metallo-B-lactamas"/>
</dbReference>
<sequence length="284" mass="31207">MNKPVERISRNIVRILGLNPGPFTLQGTNTYLVGSGPRRTLIDTGDGEQPEYFVNLRNTLGASLIDRILLTHHHGDHVGGISQILSSPMVTPSCTVYKHQPVDATHKDVSEGQVFRVDDVELTALLTPGHTADHVSFVMSEDGVKYLATGDMVLGQGTSIVESLGPYMQSLGRALALKPDVLLPGHGPVVSGQDADDNIKAVQVIDGYIKHRAMRERQIEDVLRNRVPDDNGSGWSEEMITLVIYPDITDPRVRRAAQNNVHLHLVKLESEGRAHRVDGRWLAD</sequence>
<dbReference type="InterPro" id="IPR036866">
    <property type="entry name" value="RibonucZ/Hydroxyglut_hydro"/>
</dbReference>
<evidence type="ECO:0000256" key="4">
    <source>
        <dbReference type="ARBA" id="ARBA00022833"/>
    </source>
</evidence>
<dbReference type="InterPro" id="IPR036388">
    <property type="entry name" value="WH-like_DNA-bd_sf"/>
</dbReference>
<name>A0A9W7XZA7_9FUNG</name>
<dbReference type="OrthoDB" id="17458at2759"/>
<keyword evidence="3" id="KW-0378">Hydrolase</keyword>
<organism evidence="6 7">
    <name type="scientific">Coemansia erecta</name>
    <dbReference type="NCBI Taxonomy" id="147472"/>
    <lineage>
        <taxon>Eukaryota</taxon>
        <taxon>Fungi</taxon>
        <taxon>Fungi incertae sedis</taxon>
        <taxon>Zoopagomycota</taxon>
        <taxon>Kickxellomycotina</taxon>
        <taxon>Kickxellomycetes</taxon>
        <taxon>Kickxellales</taxon>
        <taxon>Kickxellaceae</taxon>
        <taxon>Coemansia</taxon>
    </lineage>
</organism>
<dbReference type="InterPro" id="IPR041516">
    <property type="entry name" value="LACTB2_WH"/>
</dbReference>
<dbReference type="InterPro" id="IPR050662">
    <property type="entry name" value="Sec-metab_biosynth-thioest"/>
</dbReference>
<dbReference type="Gene3D" id="3.60.15.10">
    <property type="entry name" value="Ribonuclease Z/Hydroxyacylglutathione hydrolase-like"/>
    <property type="match status" value="1"/>
</dbReference>
<dbReference type="SMART" id="SM00849">
    <property type="entry name" value="Lactamase_B"/>
    <property type="match status" value="1"/>
</dbReference>
<dbReference type="GO" id="GO:0046872">
    <property type="term" value="F:metal ion binding"/>
    <property type="evidence" value="ECO:0007669"/>
    <property type="project" value="UniProtKB-KW"/>
</dbReference>
<dbReference type="PANTHER" id="PTHR23131">
    <property type="entry name" value="ENDORIBONUCLEASE LACTB2"/>
    <property type="match status" value="1"/>
</dbReference>
<dbReference type="EMBL" id="JANBOJ010000229">
    <property type="protein sequence ID" value="KAJ1720735.1"/>
    <property type="molecule type" value="Genomic_DNA"/>
</dbReference>
<dbReference type="Gene3D" id="1.10.10.10">
    <property type="entry name" value="Winged helix-like DNA-binding domain superfamily/Winged helix DNA-binding domain"/>
    <property type="match status" value="1"/>
</dbReference>
<dbReference type="SUPFAM" id="SSF56281">
    <property type="entry name" value="Metallo-hydrolase/oxidoreductase"/>
    <property type="match status" value="1"/>
</dbReference>
<accession>A0A9W7XZA7</accession>
<evidence type="ECO:0000313" key="7">
    <source>
        <dbReference type="Proteomes" id="UP001149813"/>
    </source>
</evidence>
<dbReference type="PANTHER" id="PTHR23131:SF0">
    <property type="entry name" value="ENDORIBONUCLEASE LACTB2"/>
    <property type="match status" value="1"/>
</dbReference>
<proteinExistence type="inferred from homology"/>
<comment type="similarity">
    <text evidence="1">Belongs to the metallo-beta-lactamase superfamily. Glyoxalase II family.</text>
</comment>
<dbReference type="AlphaFoldDB" id="A0A9W7XZA7"/>
<evidence type="ECO:0000256" key="3">
    <source>
        <dbReference type="ARBA" id="ARBA00022801"/>
    </source>
</evidence>